<name>A0AAE4YWR2_9HYPH</name>
<dbReference type="RefSeq" id="WP_164566558.1">
    <property type="nucleotide sequence ID" value="NZ_WUFC01000046.1"/>
</dbReference>
<dbReference type="InterPro" id="IPR029044">
    <property type="entry name" value="Nucleotide-diphossugar_trans"/>
</dbReference>
<dbReference type="Proteomes" id="UP000661163">
    <property type="component" value="Unassembled WGS sequence"/>
</dbReference>
<evidence type="ECO:0000313" key="1">
    <source>
        <dbReference type="EMBL" id="NEI52712.1"/>
    </source>
</evidence>
<comment type="caution">
    <text evidence="1">The sequence shown here is derived from an EMBL/GenBank/DDBJ whole genome shotgun (WGS) entry which is preliminary data.</text>
</comment>
<evidence type="ECO:0008006" key="3">
    <source>
        <dbReference type="Google" id="ProtNLM"/>
    </source>
</evidence>
<gene>
    <name evidence="1" type="ORF">GR217_34400</name>
</gene>
<evidence type="ECO:0000313" key="2">
    <source>
        <dbReference type="Proteomes" id="UP000661163"/>
    </source>
</evidence>
<protein>
    <recommendedName>
        <fullName evidence="3">Glycosyltransferase</fullName>
    </recommendedName>
</protein>
<reference evidence="1 2" key="1">
    <citation type="submission" date="2019-12" db="EMBL/GenBank/DDBJ databases">
        <title>Rhizobium genotypes associated with high levels of biological nitrogen fixation by grain legumes in a temperate-maritime cropping system.</title>
        <authorList>
            <person name="Maluk M."/>
            <person name="Francesc Ferrando Molina F."/>
            <person name="Lopez Del Egido L."/>
            <person name="Lafos M."/>
            <person name="Langarica-Fuentes A."/>
            <person name="Gebre Yohannes G."/>
            <person name="Young M.W."/>
            <person name="Martin P."/>
            <person name="Gantlett R."/>
            <person name="Kenicer G."/>
            <person name="Hawes C."/>
            <person name="Begg G.S."/>
            <person name="Quilliam R.S."/>
            <person name="Squire G.R."/>
            <person name="Poole P.S."/>
            <person name="Young P.W."/>
            <person name="Iannetta P.M."/>
            <person name="James E.K."/>
        </authorList>
    </citation>
    <scope>NUCLEOTIDE SEQUENCE [LARGE SCALE GENOMIC DNA]</scope>
    <source>
        <strain evidence="1 2">JHI985</strain>
    </source>
</reference>
<organism evidence="1 2">
    <name type="scientific">Rhizobium ruizarguesonis</name>
    <dbReference type="NCBI Taxonomy" id="2081791"/>
    <lineage>
        <taxon>Bacteria</taxon>
        <taxon>Pseudomonadati</taxon>
        <taxon>Pseudomonadota</taxon>
        <taxon>Alphaproteobacteria</taxon>
        <taxon>Hyphomicrobiales</taxon>
        <taxon>Rhizobiaceae</taxon>
        <taxon>Rhizobium/Agrobacterium group</taxon>
        <taxon>Rhizobium</taxon>
    </lineage>
</organism>
<dbReference type="EMBL" id="WUFC01000046">
    <property type="protein sequence ID" value="NEI52712.1"/>
    <property type="molecule type" value="Genomic_DNA"/>
</dbReference>
<dbReference type="AlphaFoldDB" id="A0AAE4YWR2"/>
<dbReference type="SUPFAM" id="SSF53448">
    <property type="entry name" value="Nucleotide-diphospho-sugar transferases"/>
    <property type="match status" value="1"/>
</dbReference>
<sequence>MPAVRIFLLKWGTKYGADDVNRLARSIRRHAARPVDIICFTDDPAGLFETTTPALLPIDPTISGWWWKVWLFSLGVSFLFLDLDCVVIGDVTGLHLPAPLTILKDPWQPGFNSSVMSTDGSLSRVWREFTPDVMGELRGDQDWISRQVPDAALYHPGLCRSFKAEMVGLDRPPADCRLVYFHGVPKPAQALAAGADWIGEEWRAAE</sequence>
<accession>A0AAE4YWR2</accession>
<proteinExistence type="predicted"/>